<name>A0A1M4WPU3_9RHOB</name>
<feature type="DNA-binding region" description="H-T-H motif" evidence="2">
    <location>
        <begin position="45"/>
        <end position="64"/>
    </location>
</feature>
<evidence type="ECO:0000259" key="3">
    <source>
        <dbReference type="PROSITE" id="PS50977"/>
    </source>
</evidence>
<sequence length="228" mass="25835">MSSKPILHRDDPKAEPLVGNVKVTRDDWLNVAMDVLISDGVEQVKVLNLADRMAVSRSSFYWYFKSRQQLLDALLDRWQATNTAALIAQAEAPAETITAAVCNVHRCVVNTALFDTALDFAVRDWARRSGKVRRMLDQSDARRLAALRAMFARHGYEAVEAETRARVLYYMQIGYDLAQLNEPLATRLSLVPHYLYVFTGVEPRPEEIEEFSAYAKRCWEGGSSHEPA</sequence>
<reference evidence="4 5" key="1">
    <citation type="submission" date="2016-11" db="EMBL/GenBank/DDBJ databases">
        <authorList>
            <person name="Varghese N."/>
            <person name="Submissions S."/>
        </authorList>
    </citation>
    <scope>NUCLEOTIDE SEQUENCE [LARGE SCALE GENOMIC DNA]</scope>
    <source>
        <strain evidence="4 5">DSM 29341</strain>
    </source>
</reference>
<evidence type="ECO:0000313" key="5">
    <source>
        <dbReference type="Proteomes" id="UP000325134"/>
    </source>
</evidence>
<evidence type="ECO:0000256" key="2">
    <source>
        <dbReference type="PROSITE-ProRule" id="PRU00335"/>
    </source>
</evidence>
<dbReference type="Proteomes" id="UP000325134">
    <property type="component" value="Unassembled WGS sequence"/>
</dbReference>
<dbReference type="Pfam" id="PF00440">
    <property type="entry name" value="TetR_N"/>
    <property type="match status" value="1"/>
</dbReference>
<dbReference type="InterPro" id="IPR009057">
    <property type="entry name" value="Homeodomain-like_sf"/>
</dbReference>
<dbReference type="GO" id="GO:0003677">
    <property type="term" value="F:DNA binding"/>
    <property type="evidence" value="ECO:0007669"/>
    <property type="project" value="UniProtKB-UniRule"/>
</dbReference>
<dbReference type="OrthoDB" id="3218408at2"/>
<organism evidence="4 5">
    <name type="scientific">Ruegeria intermedia</name>
    <dbReference type="NCBI Taxonomy" id="996115"/>
    <lineage>
        <taxon>Bacteria</taxon>
        <taxon>Pseudomonadati</taxon>
        <taxon>Pseudomonadota</taxon>
        <taxon>Alphaproteobacteria</taxon>
        <taxon>Rhodobacterales</taxon>
        <taxon>Roseobacteraceae</taxon>
        <taxon>Ruegeria</taxon>
    </lineage>
</organism>
<dbReference type="EMBL" id="FQVK01000009">
    <property type="protein sequence ID" value="SHE82992.1"/>
    <property type="molecule type" value="Genomic_DNA"/>
</dbReference>
<keyword evidence="5" id="KW-1185">Reference proteome</keyword>
<dbReference type="RefSeq" id="WP_149775618.1">
    <property type="nucleotide sequence ID" value="NZ_FQVK01000009.1"/>
</dbReference>
<dbReference type="Gene3D" id="1.10.357.10">
    <property type="entry name" value="Tetracycline Repressor, domain 2"/>
    <property type="match status" value="1"/>
</dbReference>
<dbReference type="PROSITE" id="PS50977">
    <property type="entry name" value="HTH_TETR_2"/>
    <property type="match status" value="1"/>
</dbReference>
<gene>
    <name evidence="4" type="ORF">SAMN05444279_10969</name>
</gene>
<evidence type="ECO:0000256" key="1">
    <source>
        <dbReference type="ARBA" id="ARBA00023125"/>
    </source>
</evidence>
<feature type="domain" description="HTH tetR-type" evidence="3">
    <location>
        <begin position="22"/>
        <end position="82"/>
    </location>
</feature>
<proteinExistence type="predicted"/>
<accession>A0A1M4WPU3</accession>
<dbReference type="AlphaFoldDB" id="A0A1M4WPU3"/>
<protein>
    <submittedName>
        <fullName evidence="4">Transcriptional regulator, TetR family</fullName>
    </submittedName>
</protein>
<evidence type="ECO:0000313" key="4">
    <source>
        <dbReference type="EMBL" id="SHE82992.1"/>
    </source>
</evidence>
<dbReference type="SUPFAM" id="SSF46689">
    <property type="entry name" value="Homeodomain-like"/>
    <property type="match status" value="1"/>
</dbReference>
<dbReference type="InterPro" id="IPR001647">
    <property type="entry name" value="HTH_TetR"/>
</dbReference>
<keyword evidence="1 2" id="KW-0238">DNA-binding</keyword>